<feature type="transmembrane region" description="Helical" evidence="1">
    <location>
        <begin position="20"/>
        <end position="49"/>
    </location>
</feature>
<gene>
    <name evidence="2" type="ORF">ACJIZ3_000125</name>
</gene>
<evidence type="ECO:0000313" key="2">
    <source>
        <dbReference type="EMBL" id="KAL3809486.1"/>
    </source>
</evidence>
<keyword evidence="1" id="KW-0812">Transmembrane</keyword>
<evidence type="ECO:0000256" key="1">
    <source>
        <dbReference type="SAM" id="Phobius"/>
    </source>
</evidence>
<comment type="caution">
    <text evidence="2">The sequence shown here is derived from an EMBL/GenBank/DDBJ whole genome shotgun (WGS) entry which is preliminary data.</text>
</comment>
<dbReference type="EMBL" id="JBJXBP010000172">
    <property type="protein sequence ID" value="KAL3809486.1"/>
    <property type="molecule type" value="Genomic_DNA"/>
</dbReference>
<reference evidence="2 3" key="1">
    <citation type="submission" date="2024-12" db="EMBL/GenBank/DDBJ databases">
        <title>The unique morphological basis and parallel evolutionary history of personate flowers in Penstemon.</title>
        <authorList>
            <person name="Depatie T.H."/>
            <person name="Wessinger C.A."/>
        </authorList>
    </citation>
    <scope>NUCLEOTIDE SEQUENCE [LARGE SCALE GENOMIC DNA]</scope>
    <source>
        <strain evidence="2">WTNN_2</strain>
        <tissue evidence="2">Leaf</tissue>
    </source>
</reference>
<proteinExistence type="predicted"/>
<keyword evidence="3" id="KW-1185">Reference proteome</keyword>
<keyword evidence="1" id="KW-1133">Transmembrane helix</keyword>
<name>A0ABD3RGF9_9LAMI</name>
<dbReference type="Proteomes" id="UP001634393">
    <property type="component" value="Unassembled WGS sequence"/>
</dbReference>
<dbReference type="AlphaFoldDB" id="A0ABD3RGF9"/>
<evidence type="ECO:0000313" key="3">
    <source>
        <dbReference type="Proteomes" id="UP001634393"/>
    </source>
</evidence>
<keyword evidence="1" id="KW-0472">Membrane</keyword>
<sequence>MKVKYRSQQLYMRIGKLSFFFFCASPLFFLGNKIIAPCNFLCFLAATIVL</sequence>
<organism evidence="2 3">
    <name type="scientific">Penstemon smallii</name>
    <dbReference type="NCBI Taxonomy" id="265156"/>
    <lineage>
        <taxon>Eukaryota</taxon>
        <taxon>Viridiplantae</taxon>
        <taxon>Streptophyta</taxon>
        <taxon>Embryophyta</taxon>
        <taxon>Tracheophyta</taxon>
        <taxon>Spermatophyta</taxon>
        <taxon>Magnoliopsida</taxon>
        <taxon>eudicotyledons</taxon>
        <taxon>Gunneridae</taxon>
        <taxon>Pentapetalae</taxon>
        <taxon>asterids</taxon>
        <taxon>lamiids</taxon>
        <taxon>Lamiales</taxon>
        <taxon>Plantaginaceae</taxon>
        <taxon>Cheloneae</taxon>
        <taxon>Penstemon</taxon>
    </lineage>
</organism>
<protein>
    <submittedName>
        <fullName evidence="2">Uncharacterized protein</fullName>
    </submittedName>
</protein>
<accession>A0ABD3RGF9</accession>